<evidence type="ECO:0000313" key="3">
    <source>
        <dbReference type="Proteomes" id="UP000298252"/>
    </source>
</evidence>
<proteinExistence type="predicted"/>
<sequence length="107" mass="11395">MITVIALWPVFAKTGIAGWSALIPILNTYVLVKIAGHHGALTILYSIPIVNLIVSIVVAFGCGRAFGKGGAFSFFLLWLLSPVGFLIIGYGRSKFVGDLGRQTMQAA</sequence>
<dbReference type="EMBL" id="SOFD01000017">
    <property type="protein sequence ID" value="TFB78303.1"/>
    <property type="molecule type" value="Genomic_DNA"/>
</dbReference>
<feature type="transmembrane region" description="Helical" evidence="1">
    <location>
        <begin position="72"/>
        <end position="91"/>
    </location>
</feature>
<gene>
    <name evidence="2" type="ORF">E3O21_06485</name>
</gene>
<organism evidence="2 3">
    <name type="scientific">Cryobacterium flavum</name>
    <dbReference type="NCBI Taxonomy" id="1424659"/>
    <lineage>
        <taxon>Bacteria</taxon>
        <taxon>Bacillati</taxon>
        <taxon>Actinomycetota</taxon>
        <taxon>Actinomycetes</taxon>
        <taxon>Micrococcales</taxon>
        <taxon>Microbacteriaceae</taxon>
        <taxon>Cryobacterium</taxon>
    </lineage>
</organism>
<comment type="caution">
    <text evidence="2">The sequence shown here is derived from an EMBL/GenBank/DDBJ whole genome shotgun (WGS) entry which is preliminary data.</text>
</comment>
<name>A0ABY2I3H5_9MICO</name>
<accession>A0ABY2I3H5</accession>
<reference evidence="2 3" key="1">
    <citation type="submission" date="2019-03" db="EMBL/GenBank/DDBJ databases">
        <title>Genomics of glacier-inhabiting Cryobacterium strains.</title>
        <authorList>
            <person name="Liu Q."/>
            <person name="Xin Y.-H."/>
        </authorList>
    </citation>
    <scope>NUCLEOTIDE SEQUENCE [LARGE SCALE GENOMIC DNA]</scope>
    <source>
        <strain evidence="2 3">Hh8</strain>
    </source>
</reference>
<keyword evidence="1" id="KW-1133">Transmembrane helix</keyword>
<keyword evidence="1" id="KW-0812">Transmembrane</keyword>
<protein>
    <submittedName>
        <fullName evidence="2">Uncharacterized protein</fullName>
    </submittedName>
</protein>
<feature type="transmembrane region" description="Helical" evidence="1">
    <location>
        <begin position="6"/>
        <end position="31"/>
    </location>
</feature>
<evidence type="ECO:0000313" key="2">
    <source>
        <dbReference type="EMBL" id="TFB78303.1"/>
    </source>
</evidence>
<dbReference type="Pfam" id="PF18936">
    <property type="entry name" value="DUF5684"/>
    <property type="match status" value="1"/>
</dbReference>
<dbReference type="RefSeq" id="WP_134505203.1">
    <property type="nucleotide sequence ID" value="NZ_SOFD01000017.1"/>
</dbReference>
<feature type="transmembrane region" description="Helical" evidence="1">
    <location>
        <begin position="43"/>
        <end position="66"/>
    </location>
</feature>
<keyword evidence="1" id="KW-0472">Membrane</keyword>
<dbReference type="Proteomes" id="UP000298252">
    <property type="component" value="Unassembled WGS sequence"/>
</dbReference>
<evidence type="ECO:0000256" key="1">
    <source>
        <dbReference type="SAM" id="Phobius"/>
    </source>
</evidence>
<dbReference type="InterPro" id="IPR043739">
    <property type="entry name" value="DUF5684"/>
</dbReference>
<keyword evidence="3" id="KW-1185">Reference proteome</keyword>